<evidence type="ECO:0000256" key="3">
    <source>
        <dbReference type="ARBA" id="ARBA00022697"/>
    </source>
</evidence>
<dbReference type="Gene3D" id="3.30.200.20">
    <property type="entry name" value="Phosphorylase Kinase, domain 1"/>
    <property type="match status" value="1"/>
</dbReference>
<evidence type="ECO:0000313" key="11">
    <source>
        <dbReference type="EMBL" id="MBX7457997.1"/>
    </source>
</evidence>
<dbReference type="NCBIfam" id="NF003558">
    <property type="entry name" value="PRK05231.1"/>
    <property type="match status" value="1"/>
</dbReference>
<dbReference type="InterPro" id="IPR050249">
    <property type="entry name" value="Pseudomonas-type_ThrB"/>
</dbReference>
<dbReference type="PANTHER" id="PTHR21064:SF6">
    <property type="entry name" value="AMINOGLYCOSIDE PHOSPHOTRANSFERASE DOMAIN-CONTAINING PROTEIN"/>
    <property type="match status" value="1"/>
</dbReference>
<evidence type="ECO:0000256" key="2">
    <source>
        <dbReference type="ARBA" id="ARBA00022679"/>
    </source>
</evidence>
<comment type="catalytic activity">
    <reaction evidence="8">
        <text>L-homoserine + ATP = O-phospho-L-homoserine + ADP + H(+)</text>
        <dbReference type="Rhea" id="RHEA:13985"/>
        <dbReference type="ChEBI" id="CHEBI:15378"/>
        <dbReference type="ChEBI" id="CHEBI:30616"/>
        <dbReference type="ChEBI" id="CHEBI:57476"/>
        <dbReference type="ChEBI" id="CHEBI:57590"/>
        <dbReference type="ChEBI" id="CHEBI:456216"/>
        <dbReference type="EC" id="2.7.1.39"/>
    </reaction>
</comment>
<keyword evidence="4 8" id="KW-0547">Nucleotide-binding</keyword>
<feature type="domain" description="Aminoglycoside phosphotransferase" evidence="10">
    <location>
        <begin position="27"/>
        <end position="258"/>
    </location>
</feature>
<accession>A0ABS7IWS5</accession>
<comment type="caution">
    <text evidence="11">The sequence shown here is derived from an EMBL/GenBank/DDBJ whole genome shotgun (WGS) entry which is preliminary data.</text>
</comment>
<proteinExistence type="inferred from homology"/>
<evidence type="ECO:0000259" key="10">
    <source>
        <dbReference type="Pfam" id="PF01636"/>
    </source>
</evidence>
<dbReference type="CDD" id="cd05153">
    <property type="entry name" value="HomoserineK_II"/>
    <property type="match status" value="1"/>
</dbReference>
<evidence type="ECO:0000313" key="12">
    <source>
        <dbReference type="Proteomes" id="UP000783253"/>
    </source>
</evidence>
<keyword evidence="5 8" id="KW-0418">Kinase</keyword>
<dbReference type="EMBL" id="JAIGNK010000002">
    <property type="protein sequence ID" value="MBX7457997.1"/>
    <property type="molecule type" value="Genomic_DNA"/>
</dbReference>
<evidence type="ECO:0000256" key="7">
    <source>
        <dbReference type="ARBA" id="ARBA00038240"/>
    </source>
</evidence>
<evidence type="ECO:0000256" key="8">
    <source>
        <dbReference type="HAMAP-Rule" id="MF_00301"/>
    </source>
</evidence>
<sequence>MAVYTHLGAEELARLIAEYDVGELVSAKGIAEGVSNSNWLVETTGGRFILTMYERRIDIAQLPFFLGLLDHLAAAGCAVPATIHDRSGEALREVDGKAVALIEFLPGVSPNEPTPAQARAVGAALARVHLAAKDFMPQRENDLAPKDTSRILDKCGMDALRSIDAALPEIAERAHRLVEQWPDDLPHSIIHSDLFPDNVLMLGDEVSGMIDFYFAAHDMMAYDLAVTHAAWCFDKTGELFDAAVGKALVEGYENIRPLEPSEREALPLLAEGACLRFVASRAEDWLDTPADAHVLRKDPMDFVRRWDFYRDQGAAAFA</sequence>
<name>A0ABS7IWS5_9SPHN</name>
<keyword evidence="1 8" id="KW-0028">Amino-acid biosynthesis</keyword>
<dbReference type="InterPro" id="IPR002575">
    <property type="entry name" value="Aminoglycoside_PTrfase"/>
</dbReference>
<dbReference type="SUPFAM" id="SSF56112">
    <property type="entry name" value="Protein kinase-like (PK-like)"/>
    <property type="match status" value="1"/>
</dbReference>
<protein>
    <recommendedName>
        <fullName evidence="8 9">Homoserine kinase</fullName>
        <shortName evidence="8">HK</shortName>
        <shortName evidence="8">HSK</shortName>
        <ecNumber evidence="8 9">2.7.1.39</ecNumber>
    </recommendedName>
</protein>
<evidence type="ECO:0000256" key="5">
    <source>
        <dbReference type="ARBA" id="ARBA00022777"/>
    </source>
</evidence>
<evidence type="ECO:0000256" key="9">
    <source>
        <dbReference type="NCBIfam" id="TIGR00938"/>
    </source>
</evidence>
<keyword evidence="12" id="KW-1185">Reference proteome</keyword>
<keyword evidence="3 8" id="KW-0791">Threonine biosynthesis</keyword>
<gene>
    <name evidence="8 11" type="primary">thrB</name>
    <name evidence="11" type="ORF">K3152_07035</name>
</gene>
<dbReference type="Pfam" id="PF01636">
    <property type="entry name" value="APH"/>
    <property type="match status" value="1"/>
</dbReference>
<dbReference type="Proteomes" id="UP000783253">
    <property type="component" value="Unassembled WGS sequence"/>
</dbReference>
<reference evidence="11 12" key="1">
    <citation type="submission" date="2021-08" db="EMBL/GenBank/DDBJ databases">
        <title>Comparative Genomics Analysis of the Genus Qipengyuania Reveals Extensive Genetic Diversity and Metabolic Versatility, Including the Description of Fifteen Novel Species.</title>
        <authorList>
            <person name="Liu Y."/>
        </authorList>
    </citation>
    <scope>NUCLEOTIDE SEQUENCE [LARGE SCALE GENOMIC DNA]</scope>
    <source>
        <strain evidence="11 12">1NDH17</strain>
    </source>
</reference>
<dbReference type="InterPro" id="IPR005280">
    <property type="entry name" value="Homoserine_kinase_II"/>
</dbReference>
<organism evidence="11 12">
    <name type="scientific">Qipengyuania polymorpha</name>
    <dbReference type="NCBI Taxonomy" id="2867234"/>
    <lineage>
        <taxon>Bacteria</taxon>
        <taxon>Pseudomonadati</taxon>
        <taxon>Pseudomonadota</taxon>
        <taxon>Alphaproteobacteria</taxon>
        <taxon>Sphingomonadales</taxon>
        <taxon>Erythrobacteraceae</taxon>
        <taxon>Qipengyuania</taxon>
    </lineage>
</organism>
<keyword evidence="2 8" id="KW-0808">Transferase</keyword>
<evidence type="ECO:0000256" key="4">
    <source>
        <dbReference type="ARBA" id="ARBA00022741"/>
    </source>
</evidence>
<comment type="pathway">
    <text evidence="8">Amino-acid biosynthesis; L-threonine biosynthesis; L-threonine from L-aspartate: step 4/5.</text>
</comment>
<dbReference type="EC" id="2.7.1.39" evidence="8 9"/>
<evidence type="ECO:0000256" key="6">
    <source>
        <dbReference type="ARBA" id="ARBA00022840"/>
    </source>
</evidence>
<dbReference type="Gene3D" id="3.90.1200.10">
    <property type="match status" value="1"/>
</dbReference>
<keyword evidence="6 8" id="KW-0067">ATP-binding</keyword>
<dbReference type="PANTHER" id="PTHR21064">
    <property type="entry name" value="AMINOGLYCOSIDE PHOSPHOTRANSFERASE DOMAIN-CONTAINING PROTEIN-RELATED"/>
    <property type="match status" value="1"/>
</dbReference>
<dbReference type="NCBIfam" id="TIGR00938">
    <property type="entry name" value="thrB_alt"/>
    <property type="match status" value="1"/>
</dbReference>
<dbReference type="GO" id="GO:0004413">
    <property type="term" value="F:homoserine kinase activity"/>
    <property type="evidence" value="ECO:0007669"/>
    <property type="project" value="UniProtKB-EC"/>
</dbReference>
<dbReference type="HAMAP" id="MF_00301">
    <property type="entry name" value="Homoser_kinase_2"/>
    <property type="match status" value="1"/>
</dbReference>
<comment type="similarity">
    <text evidence="7 8">Belongs to the pseudomonas-type ThrB family.</text>
</comment>
<evidence type="ECO:0000256" key="1">
    <source>
        <dbReference type="ARBA" id="ARBA00022605"/>
    </source>
</evidence>
<dbReference type="InterPro" id="IPR011009">
    <property type="entry name" value="Kinase-like_dom_sf"/>
</dbReference>
<dbReference type="RefSeq" id="WP_221573716.1">
    <property type="nucleotide sequence ID" value="NZ_JAIGNK010000002.1"/>
</dbReference>